<name>A0A1H6I9X5_MAGFU</name>
<keyword evidence="5" id="KW-1185">Reference proteome</keyword>
<dbReference type="GO" id="GO:0005737">
    <property type="term" value="C:cytoplasm"/>
    <property type="evidence" value="ECO:0007669"/>
    <property type="project" value="TreeGrafter"/>
</dbReference>
<dbReference type="PANTHER" id="PTHR11579:SF18">
    <property type="entry name" value="PROTEIN-L-ISOASPARTATE O-METHYLTRANSFERASE"/>
    <property type="match status" value="1"/>
</dbReference>
<evidence type="ECO:0000313" key="4">
    <source>
        <dbReference type="EMBL" id="SEH43169.1"/>
    </source>
</evidence>
<dbReference type="RefSeq" id="WP_074768624.1">
    <property type="nucleotide sequence ID" value="NZ_FNWO01000009.1"/>
</dbReference>
<evidence type="ECO:0000256" key="2">
    <source>
        <dbReference type="ARBA" id="ARBA00013346"/>
    </source>
</evidence>
<comment type="similarity">
    <text evidence="1">Belongs to the methyltransferase superfamily. L-isoaspartyl/D-aspartyl protein methyltransferase family.</text>
</comment>
<dbReference type="EMBL" id="FNWO01000009">
    <property type="protein sequence ID" value="SEH43169.1"/>
    <property type="molecule type" value="Genomic_DNA"/>
</dbReference>
<dbReference type="Gene3D" id="3.40.50.150">
    <property type="entry name" value="Vaccinia Virus protein VP39"/>
    <property type="match status" value="1"/>
</dbReference>
<dbReference type="AlphaFoldDB" id="A0A1H6I9X5"/>
<keyword evidence="4" id="KW-0808">Transferase</keyword>
<dbReference type="GO" id="GO:0032259">
    <property type="term" value="P:methylation"/>
    <property type="evidence" value="ECO:0007669"/>
    <property type="project" value="UniProtKB-KW"/>
</dbReference>
<dbReference type="PANTHER" id="PTHR11579">
    <property type="entry name" value="PROTEIN-L-ISOASPARTATE O-METHYLTRANSFERASE"/>
    <property type="match status" value="1"/>
</dbReference>
<dbReference type="OrthoDB" id="9798496at2"/>
<protein>
    <recommendedName>
        <fullName evidence="2">Protein-L-isoaspartate O-methyltransferase</fullName>
    </recommendedName>
    <alternativeName>
        <fullName evidence="3">Protein L-isoaspartyl methyltransferase</fullName>
    </alternativeName>
</protein>
<reference evidence="5" key="1">
    <citation type="submission" date="2016-10" db="EMBL/GenBank/DDBJ databases">
        <authorList>
            <person name="Varghese N."/>
            <person name="Submissions S."/>
        </authorList>
    </citation>
    <scope>NUCLEOTIDE SEQUENCE [LARGE SCALE GENOMIC DNA]</scope>
    <source>
        <strain evidence="5">DSM 13234</strain>
    </source>
</reference>
<dbReference type="Proteomes" id="UP000182983">
    <property type="component" value="Unassembled WGS sequence"/>
</dbReference>
<accession>A0A1H6I9X5</accession>
<gene>
    <name evidence="4" type="ORF">SAMN04244559_02268</name>
</gene>
<organism evidence="4 5">
    <name type="scientific">Magnetospirillum fulvum</name>
    <name type="common">Rhodospirillum fulvum</name>
    <dbReference type="NCBI Taxonomy" id="1082"/>
    <lineage>
        <taxon>Bacteria</taxon>
        <taxon>Pseudomonadati</taxon>
        <taxon>Pseudomonadota</taxon>
        <taxon>Alphaproteobacteria</taxon>
        <taxon>Rhodospirillales</taxon>
        <taxon>Rhodospirillaceae</taxon>
        <taxon>Magnetospirillum</taxon>
    </lineage>
</organism>
<dbReference type="InterPro" id="IPR000682">
    <property type="entry name" value="PCMT"/>
</dbReference>
<evidence type="ECO:0000256" key="1">
    <source>
        <dbReference type="ARBA" id="ARBA00005369"/>
    </source>
</evidence>
<dbReference type="GO" id="GO:0004719">
    <property type="term" value="F:protein-L-isoaspartate (D-aspartate) O-methyltransferase activity"/>
    <property type="evidence" value="ECO:0007669"/>
    <property type="project" value="InterPro"/>
</dbReference>
<sequence length="217" mass="22533">MDFAAARFNMVENQIRTNHVGDSRVVQALASTPREPFLPRRMRGYAYTDEDLPLGHGRVMIEPLVMARLLQAAAIGSGDVVLAIGDATGWGSAVLSKLASTVVSLECDVTLAAAAAATLAERDVDNVAVVTGDLAVGYPAQAPYDVILFLGAVAAIPEGIVAQLADAGRLVAVVASGKGGGVATRVTRTGDAFGRDTPFDAATPFLPGLEPKPVFRF</sequence>
<evidence type="ECO:0000256" key="3">
    <source>
        <dbReference type="ARBA" id="ARBA00030757"/>
    </source>
</evidence>
<evidence type="ECO:0000313" key="5">
    <source>
        <dbReference type="Proteomes" id="UP000182983"/>
    </source>
</evidence>
<dbReference type="SUPFAM" id="SSF53335">
    <property type="entry name" value="S-adenosyl-L-methionine-dependent methyltransferases"/>
    <property type="match status" value="1"/>
</dbReference>
<dbReference type="InterPro" id="IPR029063">
    <property type="entry name" value="SAM-dependent_MTases_sf"/>
</dbReference>
<proteinExistence type="inferred from homology"/>
<keyword evidence="4" id="KW-0489">Methyltransferase</keyword>
<dbReference type="Pfam" id="PF01135">
    <property type="entry name" value="PCMT"/>
    <property type="match status" value="1"/>
</dbReference>